<dbReference type="GO" id="GO:0004252">
    <property type="term" value="F:serine-type endopeptidase activity"/>
    <property type="evidence" value="ECO:0007669"/>
    <property type="project" value="InterPro"/>
</dbReference>
<accession>A0A0B3SKT1</accession>
<reference evidence="1 2" key="1">
    <citation type="submission" date="2014-10" db="EMBL/GenBank/DDBJ databases">
        <title>Genome sequence of Ponticoccus sp. strain UMTAT08 isolated from clonal culture of toxic dinoflagellate Alexandrium tamiyavanichii.</title>
        <authorList>
            <person name="Gan H.Y."/>
            <person name="Muhd D.-D."/>
            <person name="Mohd Noor M.E."/>
            <person name="Yeong Y.S."/>
            <person name="Usup G."/>
        </authorList>
    </citation>
    <scope>NUCLEOTIDE SEQUENCE [LARGE SCALE GENOMIC DNA]</scope>
    <source>
        <strain evidence="1 2">UMTAT08</strain>
    </source>
</reference>
<gene>
    <name evidence="1" type="ORF">OA50_04195</name>
</gene>
<evidence type="ECO:0000313" key="2">
    <source>
        <dbReference type="Proteomes" id="UP000030960"/>
    </source>
</evidence>
<dbReference type="RefSeq" id="WP_043144917.1">
    <property type="nucleotide sequence ID" value="NZ_JSUQ01000019.1"/>
</dbReference>
<dbReference type="AlphaFoldDB" id="A0A0B3SKT1"/>
<dbReference type="SUPFAM" id="SSF52743">
    <property type="entry name" value="Subtilisin-like"/>
    <property type="match status" value="1"/>
</dbReference>
<dbReference type="OrthoDB" id="8010691at2"/>
<dbReference type="GO" id="GO:0006508">
    <property type="term" value="P:proteolysis"/>
    <property type="evidence" value="ECO:0007669"/>
    <property type="project" value="InterPro"/>
</dbReference>
<dbReference type="Gene3D" id="3.40.50.200">
    <property type="entry name" value="Peptidase S8/S53 domain"/>
    <property type="match status" value="1"/>
</dbReference>
<protein>
    <recommendedName>
        <fullName evidence="3">Peptidase S8/S53 domain-containing protein</fullName>
    </recommendedName>
</protein>
<evidence type="ECO:0000313" key="1">
    <source>
        <dbReference type="EMBL" id="KHQ51164.1"/>
    </source>
</evidence>
<proteinExistence type="predicted"/>
<keyword evidence="2" id="KW-1185">Reference proteome</keyword>
<dbReference type="PATRIC" id="fig|1515334.3.peg.4232"/>
<organism evidence="1 2">
    <name type="scientific">Mameliella alba</name>
    <dbReference type="NCBI Taxonomy" id="561184"/>
    <lineage>
        <taxon>Bacteria</taxon>
        <taxon>Pseudomonadati</taxon>
        <taxon>Pseudomonadota</taxon>
        <taxon>Alphaproteobacteria</taxon>
        <taxon>Rhodobacterales</taxon>
        <taxon>Roseobacteraceae</taxon>
        <taxon>Mameliella</taxon>
    </lineage>
</organism>
<name>A0A0B3SKT1_9RHOB</name>
<dbReference type="Proteomes" id="UP000030960">
    <property type="component" value="Unassembled WGS sequence"/>
</dbReference>
<dbReference type="InterPro" id="IPR036852">
    <property type="entry name" value="Peptidase_S8/S53_dom_sf"/>
</dbReference>
<evidence type="ECO:0008006" key="3">
    <source>
        <dbReference type="Google" id="ProtNLM"/>
    </source>
</evidence>
<dbReference type="STRING" id="561184.SAMN05216376_12526"/>
<dbReference type="EMBL" id="JSUQ01000019">
    <property type="protein sequence ID" value="KHQ51164.1"/>
    <property type="molecule type" value="Genomic_DNA"/>
</dbReference>
<sequence length="677" mass="72976">MGHSWTDAREHAFRDACLDWSRLIGLRRDMLPPMRPDRGPDYAPLFVHLHSTDDMQAARRRLRDLVGQQDSPLRMDDTELAALVARIDDPQAHPNLPDSYMLYRRIGTADSLHDDLFEVIDSGCPVQLANDPMPPEPAGAVPPSPTPGAPIVAIIDDGIGFLNARFCRGTAPRRTRFHALWLQALEQQARTPKGTLAGRILDTAEIDDLLARGDESTTYAALNAAIYPDRTRDETGFATTHGTHVLDLAAGADPENADDPARDWPLLGVQLPPESIDDTSGTWVESYLVMGLRWILRQAARVDATAPVIVNVSLGVLAGPKDGTHFVEHQMAREAQTWEEVTGQPVRLVWAFGNSYRSSQVAWLTPTEAPSQLDWRVQPDDETASFIEIHCRSGASADLQVGLTAPDGTTSGLAQLQPGEIRSLEREDGAALARIYHVPARKRDKKTEQQACYVLALAPTRGQKAGEPEAPAGAWIVSLQGPGEVLVQVQRDDAIRGSEVRGRQSYLDHPAAYDWDESRAGYVAPGTGPISDEGCHNAYVEADCRQVFSVGAAQALAWSALAEVGNYRPAPYSGQGASWSQPGPSVAARIGTGPFSAGIRASGTLSSSTRRLAGTSAAAGRLTRALALSSTRIVANAQDPASTRLEDIDPGYLVPTGTWDPRLGEAVVELPDALPAS</sequence>
<comment type="caution">
    <text evidence="1">The sequence shown here is derived from an EMBL/GenBank/DDBJ whole genome shotgun (WGS) entry which is preliminary data.</text>
</comment>